<organism evidence="3 4">
    <name type="scientific">Stratiformator vulcanicus</name>
    <dbReference type="NCBI Taxonomy" id="2527980"/>
    <lineage>
        <taxon>Bacteria</taxon>
        <taxon>Pseudomonadati</taxon>
        <taxon>Planctomycetota</taxon>
        <taxon>Planctomycetia</taxon>
        <taxon>Planctomycetales</taxon>
        <taxon>Planctomycetaceae</taxon>
        <taxon>Stratiformator</taxon>
    </lineage>
</organism>
<feature type="region of interest" description="Disordered" evidence="2">
    <location>
        <begin position="340"/>
        <end position="370"/>
    </location>
</feature>
<accession>A0A517QXX6</accession>
<protein>
    <submittedName>
        <fullName evidence="3">Uncharacterized protein</fullName>
    </submittedName>
</protein>
<sequence>MARSSGNAPDYSRDLDHSHAAHFRFDLEEPEPIGSSPSASGRPISDAELRRREQAVIEQLSLLEQEQRRFRLEYQSTIDERGRHEARMKSAELDLKRRSDELDEKFARCDEFLTQVEQQQRALEEERRRLDEERDAAAQDAEQHATESLEEQKKRLEAELKAETAAEREELRARKDELDRKIAEQDSFREKALAELRQGWDSERAELRRQLTSKLIEELDADRKSLVEERERFEARCAAERGELEHERELQDRALQQSVQEVERLKATAAHQAREARAELDVELQQLRDQAEAELQADRNQWQEDRDRFEETVKLKYAEEAEQIQKDREEFEQYRSAELERLESERQSSREQIAEERERWHEEHATETSKLEQRLAEVDTFVDETERQVGECRAKAEAEIAEQRQRAQAELDAARSEQDEELADRRAAFEREMEARQTALTEEREVMENRFHFREQHLEKTRTELELARDELSRRLQAGQTYVTEAAEQHRLRYAQLQRMRDRLDERERSLEREKQVLAEMRRVVSADREAFDERAAAEDTAWKHRRESDQAEMLKRRDVISAHEEELAARRSRLDRLKEELDRTHRENLELRVAAEEAWVKFNRAAGPDESQRRIAAARKEVGNYIAQQEQSLAAERERVSAERDAIESLVTQHEEQRRVLAHWYRDREEALVRRDAELRRQTDEARTIADQWSSAQQHWLNEKSHAEKVIRDLISQVETGDDPARLPEPPAAEQLWLPPGLTLPQQAGGDESVASGDVVGLTHSLSEEEPTNRQENPDEPDKPRLLRLPHEDDRSVA</sequence>
<feature type="coiled-coil region" evidence="1">
    <location>
        <begin position="393"/>
        <end position="524"/>
    </location>
</feature>
<evidence type="ECO:0000313" key="4">
    <source>
        <dbReference type="Proteomes" id="UP000317318"/>
    </source>
</evidence>
<feature type="coiled-coil region" evidence="1">
    <location>
        <begin position="561"/>
        <end position="595"/>
    </location>
</feature>
<keyword evidence="4" id="KW-1185">Reference proteome</keyword>
<dbReference type="RefSeq" id="WP_145362702.1">
    <property type="nucleotide sequence ID" value="NZ_CP036268.1"/>
</dbReference>
<keyword evidence="1" id="KW-0175">Coiled coil</keyword>
<gene>
    <name evidence="3" type="ORF">Pan189_08560</name>
</gene>
<feature type="region of interest" description="Disordered" evidence="2">
    <location>
        <begin position="22"/>
        <end position="47"/>
    </location>
</feature>
<name>A0A517QXX6_9PLAN</name>
<feature type="region of interest" description="Disordered" evidence="2">
    <location>
        <begin position="721"/>
        <end position="799"/>
    </location>
</feature>
<evidence type="ECO:0000313" key="3">
    <source>
        <dbReference type="EMBL" id="QDT36499.1"/>
    </source>
</evidence>
<dbReference type="EMBL" id="CP036268">
    <property type="protein sequence ID" value="QDT36499.1"/>
    <property type="molecule type" value="Genomic_DNA"/>
</dbReference>
<evidence type="ECO:0000256" key="2">
    <source>
        <dbReference type="SAM" id="MobiDB-lite"/>
    </source>
</evidence>
<feature type="compositionally biased region" description="Basic and acidic residues" evidence="2">
    <location>
        <begin position="772"/>
        <end position="799"/>
    </location>
</feature>
<proteinExistence type="predicted"/>
<reference evidence="3 4" key="1">
    <citation type="submission" date="2019-02" db="EMBL/GenBank/DDBJ databases">
        <title>Deep-cultivation of Planctomycetes and their phenomic and genomic characterization uncovers novel biology.</title>
        <authorList>
            <person name="Wiegand S."/>
            <person name="Jogler M."/>
            <person name="Boedeker C."/>
            <person name="Pinto D."/>
            <person name="Vollmers J."/>
            <person name="Rivas-Marin E."/>
            <person name="Kohn T."/>
            <person name="Peeters S.H."/>
            <person name="Heuer A."/>
            <person name="Rast P."/>
            <person name="Oberbeckmann S."/>
            <person name="Bunk B."/>
            <person name="Jeske O."/>
            <person name="Meyerdierks A."/>
            <person name="Storesund J.E."/>
            <person name="Kallscheuer N."/>
            <person name="Luecker S."/>
            <person name="Lage O.M."/>
            <person name="Pohl T."/>
            <person name="Merkel B.J."/>
            <person name="Hornburger P."/>
            <person name="Mueller R.-W."/>
            <person name="Bruemmer F."/>
            <person name="Labrenz M."/>
            <person name="Spormann A.M."/>
            <person name="Op den Camp H."/>
            <person name="Overmann J."/>
            <person name="Amann R."/>
            <person name="Jetten M.S.M."/>
            <person name="Mascher T."/>
            <person name="Medema M.H."/>
            <person name="Devos D.P."/>
            <person name="Kaster A.-K."/>
            <person name="Ovreas L."/>
            <person name="Rohde M."/>
            <person name="Galperin M.Y."/>
            <person name="Jogler C."/>
        </authorList>
    </citation>
    <scope>NUCLEOTIDE SEQUENCE [LARGE SCALE GENOMIC DNA]</scope>
    <source>
        <strain evidence="3 4">Pan189</strain>
    </source>
</reference>
<evidence type="ECO:0000256" key="1">
    <source>
        <dbReference type="SAM" id="Coils"/>
    </source>
</evidence>
<dbReference type="Proteomes" id="UP000317318">
    <property type="component" value="Chromosome"/>
</dbReference>
<dbReference type="OrthoDB" id="208101at2"/>
<feature type="region of interest" description="Disordered" evidence="2">
    <location>
        <begin position="123"/>
        <end position="151"/>
    </location>
</feature>
<dbReference type="KEGG" id="svp:Pan189_08560"/>
<dbReference type="AlphaFoldDB" id="A0A517QXX6"/>